<keyword evidence="1" id="KW-0472">Membrane</keyword>
<dbReference type="Proteomes" id="UP000467841">
    <property type="component" value="Unassembled WGS sequence"/>
</dbReference>
<dbReference type="EMBL" id="CACVBM020000665">
    <property type="protein sequence ID" value="CAA7021922.1"/>
    <property type="molecule type" value="Genomic_DNA"/>
</dbReference>
<accession>A0A6D2I4M1</accession>
<evidence type="ECO:0000256" key="1">
    <source>
        <dbReference type="SAM" id="Phobius"/>
    </source>
</evidence>
<organism evidence="2 3">
    <name type="scientific">Microthlaspi erraticum</name>
    <dbReference type="NCBI Taxonomy" id="1685480"/>
    <lineage>
        <taxon>Eukaryota</taxon>
        <taxon>Viridiplantae</taxon>
        <taxon>Streptophyta</taxon>
        <taxon>Embryophyta</taxon>
        <taxon>Tracheophyta</taxon>
        <taxon>Spermatophyta</taxon>
        <taxon>Magnoliopsida</taxon>
        <taxon>eudicotyledons</taxon>
        <taxon>Gunneridae</taxon>
        <taxon>Pentapetalae</taxon>
        <taxon>rosids</taxon>
        <taxon>malvids</taxon>
        <taxon>Brassicales</taxon>
        <taxon>Brassicaceae</taxon>
        <taxon>Coluteocarpeae</taxon>
        <taxon>Microthlaspi</taxon>
    </lineage>
</organism>
<protein>
    <submittedName>
        <fullName evidence="2">Uncharacterized protein</fullName>
    </submittedName>
</protein>
<evidence type="ECO:0000313" key="2">
    <source>
        <dbReference type="EMBL" id="CAA7021922.1"/>
    </source>
</evidence>
<keyword evidence="1" id="KW-0812">Transmembrane</keyword>
<feature type="transmembrane region" description="Helical" evidence="1">
    <location>
        <begin position="29"/>
        <end position="51"/>
    </location>
</feature>
<reference evidence="2" key="1">
    <citation type="submission" date="2020-01" db="EMBL/GenBank/DDBJ databases">
        <authorList>
            <person name="Mishra B."/>
        </authorList>
    </citation>
    <scope>NUCLEOTIDE SEQUENCE [LARGE SCALE GENOMIC DNA]</scope>
</reference>
<sequence>MSLRLWCFPSDLSPPIQCVSHLLGLPPSFTVQSLAAVVCLALGLLDFAYFLMFPVMCSIFMVISTFFVGDLSPEITDATLFDSFSAYNTCSDGGTRKPDAQEALGLSIQVPFSEDGDESVFLKKVEGSFSDPFTILIRLWWIHRRKTDSCNELPDYVS</sequence>
<dbReference type="AlphaFoldDB" id="A0A6D2I4M1"/>
<comment type="caution">
    <text evidence="2">The sequence shown here is derived from an EMBL/GenBank/DDBJ whole genome shotgun (WGS) entry which is preliminary data.</text>
</comment>
<evidence type="ECO:0000313" key="3">
    <source>
        <dbReference type="Proteomes" id="UP000467841"/>
    </source>
</evidence>
<keyword evidence="3" id="KW-1185">Reference proteome</keyword>
<proteinExistence type="predicted"/>
<name>A0A6D2I4M1_9BRAS</name>
<gene>
    <name evidence="2" type="ORF">MERR_LOCUS9157</name>
</gene>
<keyword evidence="1" id="KW-1133">Transmembrane helix</keyword>